<name>A0A1R2CQ77_9CILI</name>
<keyword evidence="6 9" id="KW-0067">ATP-binding</keyword>
<dbReference type="PROSITE" id="PS00751">
    <property type="entry name" value="TCP1_2"/>
    <property type="match status" value="1"/>
</dbReference>
<dbReference type="SUPFAM" id="SSF52029">
    <property type="entry name" value="GroEL apical domain-like"/>
    <property type="match status" value="1"/>
</dbReference>
<dbReference type="AlphaFoldDB" id="A0A1R2CQ77"/>
<dbReference type="NCBIfam" id="TIGR02345">
    <property type="entry name" value="chap_CCT_eta"/>
    <property type="match status" value="1"/>
</dbReference>
<dbReference type="InterPro" id="IPR012720">
    <property type="entry name" value="Chap_CCT_eta"/>
</dbReference>
<evidence type="ECO:0000313" key="11">
    <source>
        <dbReference type="EMBL" id="OMJ91120.1"/>
    </source>
</evidence>
<dbReference type="GO" id="GO:0051082">
    <property type="term" value="F:unfolded protein binding"/>
    <property type="evidence" value="ECO:0007669"/>
    <property type="project" value="InterPro"/>
</dbReference>
<evidence type="ECO:0000256" key="7">
    <source>
        <dbReference type="ARBA" id="ARBA00023186"/>
    </source>
</evidence>
<comment type="subunit">
    <text evidence="3">Heterooligomeric complex of about 850 to 900 kDa that forms two stacked rings, 12 to 16 nm in diameter.</text>
</comment>
<comment type="similarity">
    <text evidence="2 9">Belongs to the TCP-1 chaperonin family.</text>
</comment>
<keyword evidence="5 9" id="KW-0547">Nucleotide-binding</keyword>
<sequence>MDKLIHTGDKATVTNDGATIIQLLDIVHPAAKALADVAEAQDNEVGDGTTSVMILSGEFLKEAKSFIEDGMHSRTIIKGFREATRIAVQKIRDVEYKVTNHQSPEFRELLVKCAKTSLNSKLVASYKEFFAEIVVDAVMKLDADLEKNMIGIKHVQGGSVLNSFLVDGVAFKKTFSYAGFEQQPKKFENPKIVILNLELELKSEKENAEIRIENPEDYQSIVDAEWDIIYGKLENIAKTGAKVVLSKLPIGDLATQYFADRNMFCAGRVAQEDILRVAKATGGQVLTTVSEIAETSLGTVGYFEELQIGAERYNIFKDCPNSKTATIVLRGGAEQYIEEAERSLNDAIMVVRRAIKHASVVAGGGAIEMELSRIIREYSRTISGKHQLVVNSYARALEIIPKTLAENAGFDAVEILNKLRQKHAAASNEGRWFGVDVNKGSIFDTFEQNIWEPSLVKVNAISAACEAACLVLSVDETVKAAKSEQEVTQAEMALRGRGRGRRFRK</sequence>
<dbReference type="InterPro" id="IPR027409">
    <property type="entry name" value="GroEL-like_apical_dom_sf"/>
</dbReference>
<dbReference type="GO" id="GO:0005832">
    <property type="term" value="C:chaperonin-containing T-complex"/>
    <property type="evidence" value="ECO:0007669"/>
    <property type="project" value="UniProtKB-ARBA"/>
</dbReference>
<dbReference type="CDD" id="cd03340">
    <property type="entry name" value="TCP1_eta"/>
    <property type="match status" value="1"/>
</dbReference>
<dbReference type="InterPro" id="IPR002194">
    <property type="entry name" value="Chaperonin_TCP-1_CS"/>
</dbReference>
<evidence type="ECO:0000256" key="5">
    <source>
        <dbReference type="ARBA" id="ARBA00022741"/>
    </source>
</evidence>
<evidence type="ECO:0000256" key="6">
    <source>
        <dbReference type="ARBA" id="ARBA00022840"/>
    </source>
</evidence>
<dbReference type="PROSITE" id="PS00995">
    <property type="entry name" value="TCP1_3"/>
    <property type="match status" value="1"/>
</dbReference>
<dbReference type="EMBL" id="MPUH01000088">
    <property type="protein sequence ID" value="OMJ91120.1"/>
    <property type="molecule type" value="Genomic_DNA"/>
</dbReference>
<evidence type="ECO:0000256" key="10">
    <source>
        <dbReference type="RuleBase" id="RU365042"/>
    </source>
</evidence>
<evidence type="ECO:0000256" key="8">
    <source>
        <dbReference type="ARBA" id="ARBA00024677"/>
    </source>
</evidence>
<dbReference type="InterPro" id="IPR027410">
    <property type="entry name" value="TCP-1-like_intermed_sf"/>
</dbReference>
<dbReference type="InterPro" id="IPR017998">
    <property type="entry name" value="Chaperone_TCP-1"/>
</dbReference>
<dbReference type="FunFam" id="3.30.260.10:FF:000022">
    <property type="entry name" value="T-complex protein 1 subunit eta"/>
    <property type="match status" value="1"/>
</dbReference>
<keyword evidence="7 9" id="KW-0143">Chaperone</keyword>
<protein>
    <recommendedName>
        <fullName evidence="10">T-complex protein 1 subunit eta</fullName>
        <shortName evidence="10">TCP-1-eta</shortName>
    </recommendedName>
    <alternativeName>
        <fullName evidence="10">CCT-eta</fullName>
    </alternativeName>
</protein>
<dbReference type="InterPro" id="IPR002423">
    <property type="entry name" value="Cpn60/GroEL/TCP-1"/>
</dbReference>
<dbReference type="Gene3D" id="1.10.560.10">
    <property type="entry name" value="GroEL-like equatorial domain"/>
    <property type="match status" value="1"/>
</dbReference>
<dbReference type="SUPFAM" id="SSF48592">
    <property type="entry name" value="GroEL equatorial domain-like"/>
    <property type="match status" value="1"/>
</dbReference>
<comment type="function">
    <text evidence="8 10">Molecular chaperone; assists the folding of proteins upon ATP hydrolysis. Known to play a role, in vitro, in the folding of actin and tubulin.</text>
</comment>
<dbReference type="Pfam" id="PF00118">
    <property type="entry name" value="Cpn60_TCP1"/>
    <property type="match status" value="1"/>
</dbReference>
<dbReference type="OrthoDB" id="1935484at2759"/>
<dbReference type="PRINTS" id="PR00304">
    <property type="entry name" value="TCOMPLEXTCP1"/>
</dbReference>
<dbReference type="SUPFAM" id="SSF54849">
    <property type="entry name" value="GroEL-intermediate domain like"/>
    <property type="match status" value="1"/>
</dbReference>
<comment type="subcellular location">
    <subcellularLocation>
        <location evidence="1 10">Cytoplasm</location>
    </subcellularLocation>
</comment>
<dbReference type="NCBIfam" id="NF041083">
    <property type="entry name" value="thermosome_beta"/>
    <property type="match status" value="1"/>
</dbReference>
<dbReference type="Proteomes" id="UP000187209">
    <property type="component" value="Unassembled WGS sequence"/>
</dbReference>
<dbReference type="GO" id="GO:0005524">
    <property type="term" value="F:ATP binding"/>
    <property type="evidence" value="ECO:0007669"/>
    <property type="project" value="UniProtKB-KW"/>
</dbReference>
<dbReference type="Gene3D" id="3.30.260.10">
    <property type="entry name" value="TCP-1-like chaperonin intermediate domain"/>
    <property type="match status" value="1"/>
</dbReference>
<evidence type="ECO:0000313" key="12">
    <source>
        <dbReference type="Proteomes" id="UP000187209"/>
    </source>
</evidence>
<evidence type="ECO:0000256" key="3">
    <source>
        <dbReference type="ARBA" id="ARBA00011531"/>
    </source>
</evidence>
<evidence type="ECO:0000256" key="9">
    <source>
        <dbReference type="RuleBase" id="RU004187"/>
    </source>
</evidence>
<dbReference type="GO" id="GO:0016887">
    <property type="term" value="F:ATP hydrolysis activity"/>
    <property type="evidence" value="ECO:0007669"/>
    <property type="project" value="InterPro"/>
</dbReference>
<dbReference type="GO" id="GO:0140662">
    <property type="term" value="F:ATP-dependent protein folding chaperone"/>
    <property type="evidence" value="ECO:0007669"/>
    <property type="project" value="InterPro"/>
</dbReference>
<keyword evidence="12" id="KW-1185">Reference proteome</keyword>
<dbReference type="PANTHER" id="PTHR11353">
    <property type="entry name" value="CHAPERONIN"/>
    <property type="match status" value="1"/>
</dbReference>
<keyword evidence="4 10" id="KW-0963">Cytoplasm</keyword>
<evidence type="ECO:0000256" key="1">
    <source>
        <dbReference type="ARBA" id="ARBA00004496"/>
    </source>
</evidence>
<comment type="subunit">
    <text evidence="10">Heterooligomeric complex that forms two stacked rings.</text>
</comment>
<dbReference type="InterPro" id="IPR053374">
    <property type="entry name" value="TCP-1_chaperonin"/>
</dbReference>
<dbReference type="InterPro" id="IPR027413">
    <property type="entry name" value="GROEL-like_equatorial_sf"/>
</dbReference>
<evidence type="ECO:0000256" key="2">
    <source>
        <dbReference type="ARBA" id="ARBA00008020"/>
    </source>
</evidence>
<reference evidence="11 12" key="1">
    <citation type="submission" date="2016-11" db="EMBL/GenBank/DDBJ databases">
        <title>The macronuclear genome of Stentor coeruleus: a giant cell with tiny introns.</title>
        <authorList>
            <person name="Slabodnick M."/>
            <person name="Ruby J.G."/>
            <person name="Reiff S.B."/>
            <person name="Swart E.C."/>
            <person name="Gosai S."/>
            <person name="Prabakaran S."/>
            <person name="Witkowska E."/>
            <person name="Larue G.E."/>
            <person name="Fisher S."/>
            <person name="Freeman R.M."/>
            <person name="Gunawardena J."/>
            <person name="Chu W."/>
            <person name="Stover N.A."/>
            <person name="Gregory B.D."/>
            <person name="Nowacki M."/>
            <person name="Derisi J."/>
            <person name="Roy S.W."/>
            <person name="Marshall W.F."/>
            <person name="Sood P."/>
        </authorList>
    </citation>
    <scope>NUCLEOTIDE SEQUENCE [LARGE SCALE GENOMIC DNA]</scope>
    <source>
        <strain evidence="11">WM001</strain>
    </source>
</reference>
<gene>
    <name evidence="11" type="ORF">SteCoe_6384</name>
</gene>
<evidence type="ECO:0000256" key="4">
    <source>
        <dbReference type="ARBA" id="ARBA00022490"/>
    </source>
</evidence>
<dbReference type="FunFam" id="3.50.7.10:FF:000006">
    <property type="entry name" value="T-complex protein 1 subunit eta"/>
    <property type="match status" value="1"/>
</dbReference>
<dbReference type="Gene3D" id="3.50.7.10">
    <property type="entry name" value="GroEL"/>
    <property type="match status" value="1"/>
</dbReference>
<dbReference type="FunFam" id="1.10.560.10:FF:000017">
    <property type="entry name" value="T-complex protein 1 subunit eta"/>
    <property type="match status" value="1"/>
</dbReference>
<organism evidence="11 12">
    <name type="scientific">Stentor coeruleus</name>
    <dbReference type="NCBI Taxonomy" id="5963"/>
    <lineage>
        <taxon>Eukaryota</taxon>
        <taxon>Sar</taxon>
        <taxon>Alveolata</taxon>
        <taxon>Ciliophora</taxon>
        <taxon>Postciliodesmatophora</taxon>
        <taxon>Heterotrichea</taxon>
        <taxon>Heterotrichida</taxon>
        <taxon>Stentoridae</taxon>
        <taxon>Stentor</taxon>
    </lineage>
</organism>
<accession>A0A1R2CQ77</accession>
<proteinExistence type="inferred from homology"/>
<comment type="caution">
    <text evidence="11">The sequence shown here is derived from an EMBL/GenBank/DDBJ whole genome shotgun (WGS) entry which is preliminary data.</text>
</comment>